<evidence type="ECO:0000313" key="2">
    <source>
        <dbReference type="EMBL" id="KAK4173310.1"/>
    </source>
</evidence>
<dbReference type="AlphaFoldDB" id="A0AAN6W124"/>
<dbReference type="EMBL" id="MU866353">
    <property type="protein sequence ID" value="KAK4173310.1"/>
    <property type="molecule type" value="Genomic_DNA"/>
</dbReference>
<feature type="compositionally biased region" description="Polar residues" evidence="1">
    <location>
        <begin position="168"/>
        <end position="183"/>
    </location>
</feature>
<reference evidence="2" key="1">
    <citation type="journal article" date="2023" name="Mol. Phylogenet. Evol.">
        <title>Genome-scale phylogeny and comparative genomics of the fungal order Sordariales.</title>
        <authorList>
            <person name="Hensen N."/>
            <person name="Bonometti L."/>
            <person name="Westerberg I."/>
            <person name="Brannstrom I.O."/>
            <person name="Guillou S."/>
            <person name="Cros-Aarteil S."/>
            <person name="Calhoun S."/>
            <person name="Haridas S."/>
            <person name="Kuo A."/>
            <person name="Mondo S."/>
            <person name="Pangilinan J."/>
            <person name="Riley R."/>
            <person name="LaButti K."/>
            <person name="Andreopoulos B."/>
            <person name="Lipzen A."/>
            <person name="Chen C."/>
            <person name="Yan M."/>
            <person name="Daum C."/>
            <person name="Ng V."/>
            <person name="Clum A."/>
            <person name="Steindorff A."/>
            <person name="Ohm R.A."/>
            <person name="Martin F."/>
            <person name="Silar P."/>
            <person name="Natvig D.O."/>
            <person name="Lalanne C."/>
            <person name="Gautier V."/>
            <person name="Ament-Velasquez S.L."/>
            <person name="Kruys A."/>
            <person name="Hutchinson M.I."/>
            <person name="Powell A.J."/>
            <person name="Barry K."/>
            <person name="Miller A.N."/>
            <person name="Grigoriev I.V."/>
            <person name="Debuchy R."/>
            <person name="Gladieux P."/>
            <person name="Hiltunen Thoren M."/>
            <person name="Johannesson H."/>
        </authorList>
    </citation>
    <scope>NUCLEOTIDE SEQUENCE</scope>
    <source>
        <strain evidence="2">CBS 892.96</strain>
    </source>
</reference>
<feature type="region of interest" description="Disordered" evidence="1">
    <location>
        <begin position="25"/>
        <end position="61"/>
    </location>
</feature>
<feature type="compositionally biased region" description="Basic and acidic residues" evidence="1">
    <location>
        <begin position="274"/>
        <end position="289"/>
    </location>
</feature>
<accession>A0AAN6W124</accession>
<reference evidence="2" key="2">
    <citation type="submission" date="2023-05" db="EMBL/GenBank/DDBJ databases">
        <authorList>
            <consortium name="Lawrence Berkeley National Laboratory"/>
            <person name="Steindorff A."/>
            <person name="Hensen N."/>
            <person name="Bonometti L."/>
            <person name="Westerberg I."/>
            <person name="Brannstrom I.O."/>
            <person name="Guillou S."/>
            <person name="Cros-Aarteil S."/>
            <person name="Calhoun S."/>
            <person name="Haridas S."/>
            <person name="Kuo A."/>
            <person name="Mondo S."/>
            <person name="Pangilinan J."/>
            <person name="Riley R."/>
            <person name="Labutti K."/>
            <person name="Andreopoulos B."/>
            <person name="Lipzen A."/>
            <person name="Chen C."/>
            <person name="Yanf M."/>
            <person name="Daum C."/>
            <person name="Ng V."/>
            <person name="Clum A."/>
            <person name="Ohm R."/>
            <person name="Martin F."/>
            <person name="Silar P."/>
            <person name="Natvig D."/>
            <person name="Lalanne C."/>
            <person name="Gautier V."/>
            <person name="Ament-Velasquez S.L."/>
            <person name="Kruys A."/>
            <person name="Hutchinson M.I."/>
            <person name="Powell A.J."/>
            <person name="Barry K."/>
            <person name="Miller A.N."/>
            <person name="Grigoriev I.V."/>
            <person name="Debuchy R."/>
            <person name="Gladieux P."/>
            <person name="Thoren M.H."/>
            <person name="Johannesson H."/>
        </authorList>
    </citation>
    <scope>NUCLEOTIDE SEQUENCE</scope>
    <source>
        <strain evidence="2">CBS 892.96</strain>
    </source>
</reference>
<feature type="region of interest" description="Disordered" evidence="1">
    <location>
        <begin position="262"/>
        <end position="289"/>
    </location>
</feature>
<evidence type="ECO:0000256" key="1">
    <source>
        <dbReference type="SAM" id="MobiDB-lite"/>
    </source>
</evidence>
<protein>
    <submittedName>
        <fullName evidence="2">Uncharacterized protein</fullName>
    </submittedName>
</protein>
<dbReference type="Proteomes" id="UP001302321">
    <property type="component" value="Unassembled WGS sequence"/>
</dbReference>
<organism evidence="2 3">
    <name type="scientific">Triangularia setosa</name>
    <dbReference type="NCBI Taxonomy" id="2587417"/>
    <lineage>
        <taxon>Eukaryota</taxon>
        <taxon>Fungi</taxon>
        <taxon>Dikarya</taxon>
        <taxon>Ascomycota</taxon>
        <taxon>Pezizomycotina</taxon>
        <taxon>Sordariomycetes</taxon>
        <taxon>Sordariomycetidae</taxon>
        <taxon>Sordariales</taxon>
        <taxon>Podosporaceae</taxon>
        <taxon>Triangularia</taxon>
    </lineage>
</organism>
<gene>
    <name evidence="2" type="ORF">QBC36DRAFT_336096</name>
</gene>
<comment type="caution">
    <text evidence="2">The sequence shown here is derived from an EMBL/GenBank/DDBJ whole genome shotgun (WGS) entry which is preliminary data.</text>
</comment>
<feature type="region of interest" description="Disordered" evidence="1">
    <location>
        <begin position="168"/>
        <end position="194"/>
    </location>
</feature>
<evidence type="ECO:0000313" key="3">
    <source>
        <dbReference type="Proteomes" id="UP001302321"/>
    </source>
</evidence>
<sequence>MRGSADFSRYNPGSERLSFSYRKCSASEPDHGDMMPTKTTEPHRRRTRDWSNPLSSRRHGIQPHAHMTGQAVRYLPRHIIHESQGTPRNDCQFFTLQQPSTFCIYLPYSTVMHAAIRMKPAVSRTVTLGLRPYASRSKAARQGAKSVALPLGRIADHQAQHMEFTSNRSIFGPSSHTTGTTATRHFPPSAASSVDERGRSFYSTVIYHGQTPNSDYEFDESQVFGSEVKVNPTQSEANVAADRGDIDPLPQGMHHTILMGAGDAGGRPTEAEEDVHADLYMDDPLRGRR</sequence>
<proteinExistence type="predicted"/>
<keyword evidence="3" id="KW-1185">Reference proteome</keyword>
<name>A0AAN6W124_9PEZI</name>